<dbReference type="EMBL" id="UINC01075779">
    <property type="protein sequence ID" value="SVC14300.1"/>
    <property type="molecule type" value="Genomic_DNA"/>
</dbReference>
<gene>
    <name evidence="1" type="ORF">METZ01_LOCUS267154</name>
</gene>
<accession>A0A382JQC0</accession>
<reference evidence="1" key="1">
    <citation type="submission" date="2018-05" db="EMBL/GenBank/DDBJ databases">
        <authorList>
            <person name="Lanie J.A."/>
            <person name="Ng W.-L."/>
            <person name="Kazmierczak K.M."/>
            <person name="Andrzejewski T.M."/>
            <person name="Davidsen T.M."/>
            <person name="Wayne K.J."/>
            <person name="Tettelin H."/>
            <person name="Glass J.I."/>
            <person name="Rusch D."/>
            <person name="Podicherti R."/>
            <person name="Tsui H.-C.T."/>
            <person name="Winkler M.E."/>
        </authorList>
    </citation>
    <scope>NUCLEOTIDE SEQUENCE</scope>
</reference>
<protein>
    <submittedName>
        <fullName evidence="1">Uncharacterized protein</fullName>
    </submittedName>
</protein>
<sequence>MKRILLVIFLSYFSFDHSVAQLPNGSTAPDFTLTDLNGGTQNLYSFLDQGYTVFVDFSAVWCGPCWGYHTSGALEDLYIHHGPSGFPSAP</sequence>
<evidence type="ECO:0000313" key="1">
    <source>
        <dbReference type="EMBL" id="SVC14300.1"/>
    </source>
</evidence>
<organism evidence="1">
    <name type="scientific">marine metagenome</name>
    <dbReference type="NCBI Taxonomy" id="408172"/>
    <lineage>
        <taxon>unclassified sequences</taxon>
        <taxon>metagenomes</taxon>
        <taxon>ecological metagenomes</taxon>
    </lineage>
</organism>
<dbReference type="SUPFAM" id="SSF52833">
    <property type="entry name" value="Thioredoxin-like"/>
    <property type="match status" value="1"/>
</dbReference>
<proteinExistence type="predicted"/>
<feature type="non-terminal residue" evidence="1">
    <location>
        <position position="90"/>
    </location>
</feature>
<name>A0A382JQC0_9ZZZZ</name>
<dbReference type="Gene3D" id="3.40.30.10">
    <property type="entry name" value="Glutaredoxin"/>
    <property type="match status" value="1"/>
</dbReference>
<dbReference type="InterPro" id="IPR036249">
    <property type="entry name" value="Thioredoxin-like_sf"/>
</dbReference>
<dbReference type="AlphaFoldDB" id="A0A382JQC0"/>